<evidence type="ECO:0000256" key="1">
    <source>
        <dbReference type="SAM" id="MobiDB-lite"/>
    </source>
</evidence>
<sequence length="129" mass="14002">MGVDHQQHGDGAIEAGKVAYNPKHRLLLGADHIGRADKLGGAAEFGTNPGGEHFGNRFATLNQRAGVGFDTSPGFNRQRLPGEHGLVEQDQTLADTNVRRNHRAETELDDVPRYQFGSGQNRPKAVAQH</sequence>
<feature type="region of interest" description="Disordered" evidence="1">
    <location>
        <begin position="81"/>
        <end position="129"/>
    </location>
</feature>
<name>A0A1J5NYH5_9ZZZZ</name>
<gene>
    <name evidence="2" type="ORF">GALL_546100</name>
</gene>
<organism evidence="2">
    <name type="scientific">mine drainage metagenome</name>
    <dbReference type="NCBI Taxonomy" id="410659"/>
    <lineage>
        <taxon>unclassified sequences</taxon>
        <taxon>metagenomes</taxon>
        <taxon>ecological metagenomes</taxon>
    </lineage>
</organism>
<feature type="compositionally biased region" description="Basic and acidic residues" evidence="1">
    <location>
        <begin position="103"/>
        <end position="112"/>
    </location>
</feature>
<dbReference type="AlphaFoldDB" id="A0A1J5NYH5"/>
<evidence type="ECO:0000313" key="2">
    <source>
        <dbReference type="EMBL" id="OIQ63846.1"/>
    </source>
</evidence>
<protein>
    <submittedName>
        <fullName evidence="2">Uncharacterized protein</fullName>
    </submittedName>
</protein>
<dbReference type="AntiFam" id="ANF00076">
    <property type="entry name" value="Shadow ORF (opposite copA)"/>
</dbReference>
<accession>A0A1J5NYH5</accession>
<proteinExistence type="predicted"/>
<comment type="caution">
    <text evidence="2">The sequence shown here is derived from an EMBL/GenBank/DDBJ whole genome shotgun (WGS) entry which is preliminary data.</text>
</comment>
<reference evidence="2" key="1">
    <citation type="submission" date="2016-10" db="EMBL/GenBank/DDBJ databases">
        <title>Sequence of Gallionella enrichment culture.</title>
        <authorList>
            <person name="Poehlein A."/>
            <person name="Muehling M."/>
            <person name="Daniel R."/>
        </authorList>
    </citation>
    <scope>NUCLEOTIDE SEQUENCE</scope>
</reference>
<dbReference type="EMBL" id="MLJW01008644">
    <property type="protein sequence ID" value="OIQ63846.1"/>
    <property type="molecule type" value="Genomic_DNA"/>
</dbReference>